<protein>
    <submittedName>
        <fullName evidence="1">Uncharacterized protein</fullName>
    </submittedName>
</protein>
<dbReference type="EMBL" id="AL590842">
    <property type="protein sequence ID" value="CAL18800.1"/>
    <property type="molecule type" value="Genomic_DNA"/>
</dbReference>
<dbReference type="PaxDb" id="214092-YPO0113"/>
<sequence>MISNHLKTGYIPIIRSSKIIIDNMLFYRDIHGGMVCENILIQYVDIAKTILEL</sequence>
<evidence type="ECO:0000313" key="1">
    <source>
        <dbReference type="EMBL" id="CAL18800.1"/>
    </source>
</evidence>
<organism evidence="1 2">
    <name type="scientific">Yersinia pestis</name>
    <dbReference type="NCBI Taxonomy" id="632"/>
    <lineage>
        <taxon>Bacteria</taxon>
        <taxon>Pseudomonadati</taxon>
        <taxon>Pseudomonadota</taxon>
        <taxon>Gammaproteobacteria</taxon>
        <taxon>Enterobacterales</taxon>
        <taxon>Yersiniaceae</taxon>
        <taxon>Yersinia</taxon>
    </lineage>
</organism>
<dbReference type="HOGENOM" id="CLU_3067843_0_0_6"/>
<reference evidence="1 2" key="1">
    <citation type="journal article" date="2001" name="Nature">
        <title>Genome sequence of Yersinia pestis, the causative agent of plague.</title>
        <authorList>
            <person name="Parkhill J."/>
            <person name="Wren B.W."/>
            <person name="Thomson N.R."/>
            <person name="Titball R.W."/>
            <person name="Holden M.T.G."/>
            <person name="Prentice M.B."/>
            <person name="Sebaihia M."/>
            <person name="James K.D."/>
            <person name="Churcher C."/>
            <person name="Mungall K.L."/>
            <person name="Baker S."/>
            <person name="Basham D."/>
            <person name="Bentley S.D."/>
            <person name="Brooks K."/>
            <person name="Cerdeno-Tarraga A.M."/>
            <person name="Chillingworth T."/>
            <person name="Cronin A."/>
            <person name="Davies R.M."/>
            <person name="Davis P."/>
            <person name="Dougan G."/>
            <person name="Feltwell T."/>
            <person name="Hamlin N."/>
            <person name="Holroyd S."/>
            <person name="Jagels K."/>
            <person name="Leather S."/>
            <person name="Karlyshev A.V."/>
            <person name="Moule S."/>
            <person name="Oyston P.C.F."/>
            <person name="Quail M."/>
            <person name="Rutherford K."/>
            <person name="Simmonds M."/>
            <person name="Skelton J."/>
            <person name="Stevens K."/>
            <person name="Whitehead S."/>
            <person name="Barrell B.G."/>
        </authorList>
    </citation>
    <scope>NUCLEOTIDE SEQUENCE [LARGE SCALE GENOMIC DNA]</scope>
    <source>
        <strain evidence="2">CO-92 / Biovar Orientalis</strain>
    </source>
</reference>
<dbReference type="PIR" id="AG0014">
    <property type="entry name" value="AG0014"/>
</dbReference>
<accession>Q74Y57</accession>
<gene>
    <name evidence="1" type="ordered locus">YPO0113</name>
</gene>
<proteinExistence type="predicted"/>
<keyword evidence="2" id="KW-1185">Reference proteome</keyword>
<name>Q74Y57_YERPE</name>
<evidence type="ECO:0000313" key="2">
    <source>
        <dbReference type="Proteomes" id="UP000000815"/>
    </source>
</evidence>
<dbReference type="PATRIC" id="fig|632.153.peg.3550"/>
<dbReference type="KEGG" id="ype:YPO0113"/>
<dbReference type="Proteomes" id="UP000000815">
    <property type="component" value="Chromosome"/>
</dbReference>
<dbReference type="AlphaFoldDB" id="Q74Y57"/>